<reference evidence="18 19" key="1">
    <citation type="submission" date="2018-12" db="EMBL/GenBank/DDBJ databases">
        <authorList>
            <consortium name="Pathogen Informatics"/>
        </authorList>
    </citation>
    <scope>NUCLEOTIDE SEQUENCE [LARGE SCALE GENOMIC DNA]</scope>
    <source>
        <strain evidence="18 19">NCTC10297</strain>
    </source>
</reference>
<name>A0A448GVM7_9GAMM</name>
<dbReference type="SUPFAM" id="SSF56322">
    <property type="entry name" value="ADC synthase"/>
    <property type="match status" value="1"/>
</dbReference>
<dbReference type="PANTHER" id="PTHR11236:SF48">
    <property type="entry name" value="ISOCHORISMATE SYNTHASE MENF"/>
    <property type="match status" value="1"/>
</dbReference>
<evidence type="ECO:0000256" key="6">
    <source>
        <dbReference type="ARBA" id="ARBA00020653"/>
    </source>
</evidence>
<evidence type="ECO:0000256" key="9">
    <source>
        <dbReference type="ARBA" id="ARBA00022822"/>
    </source>
</evidence>
<dbReference type="EMBL" id="LR134343">
    <property type="protein sequence ID" value="VEG12860.1"/>
    <property type="molecule type" value="Genomic_DNA"/>
</dbReference>
<comment type="pathway">
    <text evidence="2 15">Amino-acid biosynthesis; L-tryptophan biosynthesis; L-tryptophan from chorismate: step 1/5.</text>
</comment>
<evidence type="ECO:0000256" key="4">
    <source>
        <dbReference type="ARBA" id="ARBA00011575"/>
    </source>
</evidence>
<dbReference type="InterPro" id="IPR019999">
    <property type="entry name" value="Anth_synth_I-like"/>
</dbReference>
<dbReference type="PRINTS" id="PR00095">
    <property type="entry name" value="ANTSNTHASEI"/>
</dbReference>
<dbReference type="InterPro" id="IPR006805">
    <property type="entry name" value="Anth_synth_I_N"/>
</dbReference>
<protein>
    <recommendedName>
        <fullName evidence="6 15">Anthranilate synthase component 1</fullName>
        <ecNumber evidence="5 15">4.1.3.27</ecNumber>
    </recommendedName>
</protein>
<keyword evidence="11 15" id="KW-0057">Aromatic amino acid biosynthesis</keyword>
<keyword evidence="10 15" id="KW-0460">Magnesium</keyword>
<dbReference type="InterPro" id="IPR005256">
    <property type="entry name" value="Anth_synth_I_PabB"/>
</dbReference>
<proteinExistence type="inferred from homology"/>
<evidence type="ECO:0000313" key="19">
    <source>
        <dbReference type="Proteomes" id="UP000274100"/>
    </source>
</evidence>
<keyword evidence="9 15" id="KW-0822">Tryptophan biosynthesis</keyword>
<evidence type="ECO:0000256" key="15">
    <source>
        <dbReference type="RuleBase" id="RU364045"/>
    </source>
</evidence>
<evidence type="ECO:0000256" key="14">
    <source>
        <dbReference type="ARBA" id="ARBA00047683"/>
    </source>
</evidence>
<accession>A0A448GVM7</accession>
<dbReference type="GO" id="GO:0046872">
    <property type="term" value="F:metal ion binding"/>
    <property type="evidence" value="ECO:0007669"/>
    <property type="project" value="UniProtKB-KW"/>
</dbReference>
<evidence type="ECO:0000256" key="11">
    <source>
        <dbReference type="ARBA" id="ARBA00023141"/>
    </source>
</evidence>
<dbReference type="GO" id="GO:0004049">
    <property type="term" value="F:anthranilate synthase activity"/>
    <property type="evidence" value="ECO:0007669"/>
    <property type="project" value="UniProtKB-EC"/>
</dbReference>
<evidence type="ECO:0000259" key="16">
    <source>
        <dbReference type="Pfam" id="PF00425"/>
    </source>
</evidence>
<dbReference type="Pfam" id="PF04715">
    <property type="entry name" value="Anth_synt_I_N"/>
    <property type="match status" value="1"/>
</dbReference>
<dbReference type="EC" id="4.1.3.27" evidence="5 15"/>
<dbReference type="KEGG" id="mcun:NCTC10297_00804"/>
<keyword evidence="8 15" id="KW-0479">Metal-binding</keyword>
<comment type="function">
    <text evidence="13 15">Part of a heterotetrameric complex that catalyzes the two-step biosynthesis of anthranilate, an intermediate in the biosynthesis of L-tryptophan. In the first step, the glutamine-binding beta subunit (TrpG) of anthranilate synthase (AS) provides the glutamine amidotransferase activity which generates ammonia as a substrate that, along with chorismate, is used in the second step, catalyzed by the large alpha subunit of AS (TrpE) to produce anthranilate. In the absence of TrpG, TrpE can synthesize anthranilate directly from chorismate and high concentrations of ammonia.</text>
</comment>
<sequence>MSQPMTKDEFLQLKQQGYSHVPLIKKRLMDDATPVAVFANIRKLNPKAYLFESVVGGERFARYSMIGLGKGVYFEYQDGTMRVGSELVGTVSSQKTDKPFDEIRRFMQQFRMPSATEIVDLPVFSGGLVGYFGHDLIRTIEPSVGQSDAPNPLNLPDLWLMLSTEVVVFDNLEHTLSIVVYANCDVENGYEDALQRLQAIEQAVAQKADLSTVTRAKPEFVSQTGKEKYCEDVKKIKEYILAGDVMQVVPAQRLSADFDGDALSVYRALRYLNPSPYLFIVHGETFGTDKSPFDIIGASPEILSRIEDGMVTVRPLAGTRRRGQDAAEDLALEQELLADQKEIAEHLMLIDLARNDIGRVCQVGSVQVTDKMFIERYSQVMHIASNVEGVVRDDVDALDVFCATFPAGTLSGAPKIRAMQIIDEVEPVRRTVFGGAVGYVGWHGNMDTAIAIRTAVMKDGKVHVQAGAGVVADSDPVAEWEETNKKALALVKAVELACDGLNI</sequence>
<evidence type="ECO:0000313" key="18">
    <source>
        <dbReference type="EMBL" id="VEG12860.1"/>
    </source>
</evidence>
<dbReference type="PANTHER" id="PTHR11236">
    <property type="entry name" value="AMINOBENZOATE/ANTHRANILATE SYNTHASE"/>
    <property type="match status" value="1"/>
</dbReference>
<evidence type="ECO:0000256" key="2">
    <source>
        <dbReference type="ARBA" id="ARBA00004873"/>
    </source>
</evidence>
<comment type="cofactor">
    <cofactor evidence="1 15">
        <name>Mg(2+)</name>
        <dbReference type="ChEBI" id="CHEBI:18420"/>
    </cofactor>
</comment>
<dbReference type="OrthoDB" id="9803598at2"/>
<keyword evidence="12 15" id="KW-0456">Lyase</keyword>
<dbReference type="AlphaFoldDB" id="A0A448GVM7"/>
<evidence type="ECO:0000256" key="12">
    <source>
        <dbReference type="ARBA" id="ARBA00023239"/>
    </source>
</evidence>
<comment type="catalytic activity">
    <reaction evidence="14 15">
        <text>chorismate + L-glutamine = anthranilate + pyruvate + L-glutamate + H(+)</text>
        <dbReference type="Rhea" id="RHEA:21732"/>
        <dbReference type="ChEBI" id="CHEBI:15361"/>
        <dbReference type="ChEBI" id="CHEBI:15378"/>
        <dbReference type="ChEBI" id="CHEBI:16567"/>
        <dbReference type="ChEBI" id="CHEBI:29748"/>
        <dbReference type="ChEBI" id="CHEBI:29985"/>
        <dbReference type="ChEBI" id="CHEBI:58359"/>
        <dbReference type="EC" id="4.1.3.27"/>
    </reaction>
</comment>
<gene>
    <name evidence="15 18" type="primary">trpE</name>
    <name evidence="18" type="ORF">NCTC10297_00804</name>
</gene>
<feature type="domain" description="Chorismate-utilising enzyme C-terminal" evidence="16">
    <location>
        <begin position="226"/>
        <end position="486"/>
    </location>
</feature>
<evidence type="ECO:0000259" key="17">
    <source>
        <dbReference type="Pfam" id="PF04715"/>
    </source>
</evidence>
<dbReference type="UniPathway" id="UPA00035">
    <property type="reaction ID" value="UER00040"/>
</dbReference>
<dbReference type="Proteomes" id="UP000274100">
    <property type="component" value="Chromosome"/>
</dbReference>
<comment type="subunit">
    <text evidence="4 15">Heterotetramer consisting of two non-identical subunits: a beta subunit (TrpG) and a large alpha subunit (TrpE).</text>
</comment>
<organism evidence="18 19">
    <name type="scientific">Moraxella cuniculi</name>
    <dbReference type="NCBI Taxonomy" id="34061"/>
    <lineage>
        <taxon>Bacteria</taxon>
        <taxon>Pseudomonadati</taxon>
        <taxon>Pseudomonadota</taxon>
        <taxon>Gammaproteobacteria</taxon>
        <taxon>Moraxellales</taxon>
        <taxon>Moraxellaceae</taxon>
        <taxon>Moraxella</taxon>
    </lineage>
</organism>
<evidence type="ECO:0000256" key="1">
    <source>
        <dbReference type="ARBA" id="ARBA00001946"/>
    </source>
</evidence>
<evidence type="ECO:0000256" key="3">
    <source>
        <dbReference type="ARBA" id="ARBA00009562"/>
    </source>
</evidence>
<comment type="similarity">
    <text evidence="3 15">Belongs to the anthranilate synthase component I family.</text>
</comment>
<evidence type="ECO:0000256" key="8">
    <source>
        <dbReference type="ARBA" id="ARBA00022723"/>
    </source>
</evidence>
<dbReference type="InterPro" id="IPR005801">
    <property type="entry name" value="ADC_synthase"/>
</dbReference>
<keyword evidence="7 15" id="KW-0028">Amino-acid biosynthesis</keyword>
<feature type="domain" description="Anthranilate synthase component I N-terminal" evidence="17">
    <location>
        <begin position="30"/>
        <end position="177"/>
    </location>
</feature>
<dbReference type="NCBIfam" id="TIGR00564">
    <property type="entry name" value="trpE_most"/>
    <property type="match status" value="1"/>
</dbReference>
<evidence type="ECO:0000256" key="13">
    <source>
        <dbReference type="ARBA" id="ARBA00025634"/>
    </source>
</evidence>
<dbReference type="Pfam" id="PF00425">
    <property type="entry name" value="Chorismate_bind"/>
    <property type="match status" value="1"/>
</dbReference>
<evidence type="ECO:0000256" key="10">
    <source>
        <dbReference type="ARBA" id="ARBA00022842"/>
    </source>
</evidence>
<dbReference type="GO" id="GO:0000162">
    <property type="term" value="P:L-tryptophan biosynthetic process"/>
    <property type="evidence" value="ECO:0007669"/>
    <property type="project" value="UniProtKB-UniPathway"/>
</dbReference>
<evidence type="ECO:0000256" key="7">
    <source>
        <dbReference type="ARBA" id="ARBA00022605"/>
    </source>
</evidence>
<dbReference type="InterPro" id="IPR015890">
    <property type="entry name" value="Chorismate_C"/>
</dbReference>
<evidence type="ECO:0000256" key="5">
    <source>
        <dbReference type="ARBA" id="ARBA00012266"/>
    </source>
</evidence>
<dbReference type="Gene3D" id="3.60.120.10">
    <property type="entry name" value="Anthranilate synthase"/>
    <property type="match status" value="1"/>
</dbReference>